<proteinExistence type="predicted"/>
<accession>A0A6J7DGE6</accession>
<keyword evidence="2 5" id="KW-0812">Transmembrane</keyword>
<evidence type="ECO:0000256" key="1">
    <source>
        <dbReference type="ARBA" id="ARBA00004141"/>
    </source>
</evidence>
<organism evidence="6">
    <name type="scientific">freshwater metagenome</name>
    <dbReference type="NCBI Taxonomy" id="449393"/>
    <lineage>
        <taxon>unclassified sequences</taxon>
        <taxon>metagenomes</taxon>
        <taxon>ecological metagenomes</taxon>
    </lineage>
</organism>
<evidence type="ECO:0000256" key="5">
    <source>
        <dbReference type="SAM" id="Phobius"/>
    </source>
</evidence>
<feature type="transmembrane region" description="Helical" evidence="5">
    <location>
        <begin position="232"/>
        <end position="252"/>
    </location>
</feature>
<evidence type="ECO:0000256" key="4">
    <source>
        <dbReference type="ARBA" id="ARBA00023136"/>
    </source>
</evidence>
<dbReference type="InterPro" id="IPR005496">
    <property type="entry name" value="Integral_membrane_TerC"/>
</dbReference>
<feature type="transmembrane region" description="Helical" evidence="5">
    <location>
        <begin position="6"/>
        <end position="27"/>
    </location>
</feature>
<dbReference type="EMBL" id="CAFBLW010000008">
    <property type="protein sequence ID" value="CAB4869411.1"/>
    <property type="molecule type" value="Genomic_DNA"/>
</dbReference>
<feature type="transmembrane region" description="Helical" evidence="5">
    <location>
        <begin position="102"/>
        <end position="125"/>
    </location>
</feature>
<evidence type="ECO:0000256" key="2">
    <source>
        <dbReference type="ARBA" id="ARBA00022692"/>
    </source>
</evidence>
<dbReference type="Pfam" id="PF03741">
    <property type="entry name" value="TerC"/>
    <property type="match status" value="1"/>
</dbReference>
<feature type="transmembrane region" description="Helical" evidence="5">
    <location>
        <begin position="204"/>
        <end position="225"/>
    </location>
</feature>
<evidence type="ECO:0000256" key="3">
    <source>
        <dbReference type="ARBA" id="ARBA00022989"/>
    </source>
</evidence>
<keyword evidence="3 5" id="KW-1133">Transmembrane helix</keyword>
<keyword evidence="4 5" id="KW-0472">Membrane</keyword>
<feature type="transmembrane region" description="Helical" evidence="5">
    <location>
        <begin position="69"/>
        <end position="90"/>
    </location>
</feature>
<feature type="transmembrane region" description="Helical" evidence="5">
    <location>
        <begin position="175"/>
        <end position="198"/>
    </location>
</feature>
<dbReference type="GO" id="GO:0016020">
    <property type="term" value="C:membrane"/>
    <property type="evidence" value="ECO:0007669"/>
    <property type="project" value="UniProtKB-SubCell"/>
</dbReference>
<dbReference type="AlphaFoldDB" id="A0A6J7DGE6"/>
<reference evidence="6" key="1">
    <citation type="submission" date="2020-05" db="EMBL/GenBank/DDBJ databases">
        <authorList>
            <person name="Chiriac C."/>
            <person name="Salcher M."/>
            <person name="Ghai R."/>
            <person name="Kavagutti S V."/>
        </authorList>
    </citation>
    <scope>NUCLEOTIDE SEQUENCE</scope>
</reference>
<sequence length="301" mass="33609">MISLHAWELTIVALTIIVAFDFAWAVIRRNSHTSLKEASLWSLFYIALAVVFGIFLGSWTDGKTQQEFFAGWLTEYSLSFDNLFVFVLILAKFKIKEESKQLALLFGILIALVFRVIAISLGAAAIEAFEWVFFIFGAFLIFTAYKLFAESGHEEEDVKDSKFIIFMQNKGFKPFTIALITLGFTDIIFALDSIPAIFGLTQNVYVVITANVFALMGLRQLYFLIGGLMKRLVYIGKALSIILGFIGVKLFFHAMHAYDIHHIGSIDLPEITIAQSLGFIVATLGIATVASLIKTKNAKEN</sequence>
<feature type="transmembrane region" description="Helical" evidence="5">
    <location>
        <begin position="39"/>
        <end position="57"/>
    </location>
</feature>
<gene>
    <name evidence="6" type="ORF">UFOPK3461_00236</name>
</gene>
<evidence type="ECO:0000313" key="6">
    <source>
        <dbReference type="EMBL" id="CAB4869411.1"/>
    </source>
</evidence>
<feature type="transmembrane region" description="Helical" evidence="5">
    <location>
        <begin position="272"/>
        <end position="293"/>
    </location>
</feature>
<comment type="subcellular location">
    <subcellularLocation>
        <location evidence="1">Membrane</location>
        <topology evidence="1">Multi-pass membrane protein</topology>
    </subcellularLocation>
</comment>
<dbReference type="PANTHER" id="PTHR30238">
    <property type="entry name" value="MEMBRANE BOUND PREDICTED REDOX MODULATOR"/>
    <property type="match status" value="1"/>
</dbReference>
<protein>
    <submittedName>
        <fullName evidence="6">Unannotated protein</fullName>
    </submittedName>
</protein>
<dbReference type="PANTHER" id="PTHR30238:SF0">
    <property type="entry name" value="THYLAKOID MEMBRANE PROTEIN TERC, CHLOROPLASTIC"/>
    <property type="match status" value="1"/>
</dbReference>
<name>A0A6J7DGE6_9ZZZZ</name>
<feature type="transmembrane region" description="Helical" evidence="5">
    <location>
        <begin position="131"/>
        <end position="149"/>
    </location>
</feature>